<organism evidence="18 19">
    <name type="scientific">Nitrobacter winogradskyi (strain ATCC 25391 / DSM 10237 / CIP 104748 / NCIMB 11846 / Nb-255)</name>
    <dbReference type="NCBI Taxonomy" id="323098"/>
    <lineage>
        <taxon>Bacteria</taxon>
        <taxon>Pseudomonadati</taxon>
        <taxon>Pseudomonadota</taxon>
        <taxon>Alphaproteobacteria</taxon>
        <taxon>Hyphomicrobiales</taxon>
        <taxon>Nitrobacteraceae</taxon>
        <taxon>Nitrobacter</taxon>
    </lineage>
</organism>
<dbReference type="InterPro" id="IPR011761">
    <property type="entry name" value="ATP-grasp"/>
</dbReference>
<dbReference type="Proteomes" id="UP000002531">
    <property type="component" value="Chromosome"/>
</dbReference>
<dbReference type="GO" id="GO:0005524">
    <property type="term" value="F:ATP binding"/>
    <property type="evidence" value="ECO:0007669"/>
    <property type="project" value="UniProtKB-UniRule"/>
</dbReference>
<dbReference type="GO" id="GO:0046872">
    <property type="term" value="F:metal ion binding"/>
    <property type="evidence" value="ECO:0007669"/>
    <property type="project" value="UniProtKB-KW"/>
</dbReference>
<evidence type="ECO:0000256" key="2">
    <source>
        <dbReference type="ARBA" id="ARBA00005060"/>
    </source>
</evidence>
<dbReference type="InterPro" id="IPR011054">
    <property type="entry name" value="Rudment_hybrid_motif"/>
</dbReference>
<evidence type="ECO:0000313" key="18">
    <source>
        <dbReference type="EMBL" id="ABA04997.1"/>
    </source>
</evidence>
<dbReference type="PROSITE" id="PS00188">
    <property type="entry name" value="BIOTIN"/>
    <property type="match status" value="1"/>
</dbReference>
<evidence type="ECO:0000313" key="19">
    <source>
        <dbReference type="Proteomes" id="UP000002531"/>
    </source>
</evidence>
<dbReference type="InterPro" id="IPR041265">
    <property type="entry name" value="PCC_BT"/>
</dbReference>
<keyword evidence="8" id="KW-0460">Magnesium</keyword>
<feature type="domain" description="Lipoyl-binding" evidence="15">
    <location>
        <begin position="595"/>
        <end position="671"/>
    </location>
</feature>
<evidence type="ECO:0000256" key="3">
    <source>
        <dbReference type="ARBA" id="ARBA00013050"/>
    </source>
</evidence>
<dbReference type="PROSITE" id="PS50968">
    <property type="entry name" value="BIOTINYL_LIPOYL"/>
    <property type="match status" value="1"/>
</dbReference>
<keyword evidence="6 14" id="KW-0547">Nucleotide-binding</keyword>
<keyword evidence="4 18" id="KW-0436">Ligase</keyword>
<evidence type="ECO:0000256" key="8">
    <source>
        <dbReference type="ARBA" id="ARBA00022842"/>
    </source>
</evidence>
<dbReference type="SUPFAM" id="SSF51246">
    <property type="entry name" value="Rudiment single hybrid motif"/>
    <property type="match status" value="1"/>
</dbReference>
<evidence type="ECO:0000256" key="12">
    <source>
        <dbReference type="ARBA" id="ARBA00023267"/>
    </source>
</evidence>
<dbReference type="PROSITE" id="PS00866">
    <property type="entry name" value="CPSASE_1"/>
    <property type="match status" value="1"/>
</dbReference>
<dbReference type="SUPFAM" id="SSF56059">
    <property type="entry name" value="Glutathione synthetase ATP-binding domain-like"/>
    <property type="match status" value="1"/>
</dbReference>
<dbReference type="PROSITE" id="PS00867">
    <property type="entry name" value="CPSASE_2"/>
    <property type="match status" value="1"/>
</dbReference>
<evidence type="ECO:0000256" key="6">
    <source>
        <dbReference type="ARBA" id="ARBA00022741"/>
    </source>
</evidence>
<evidence type="ECO:0000256" key="13">
    <source>
        <dbReference type="ARBA" id="ARBA00049495"/>
    </source>
</evidence>
<evidence type="ECO:0000256" key="5">
    <source>
        <dbReference type="ARBA" id="ARBA00022723"/>
    </source>
</evidence>
<comment type="catalytic activity">
    <reaction evidence="13">
        <text>propanoyl-CoA + hydrogencarbonate + ATP = (S)-methylmalonyl-CoA + ADP + phosphate + H(+)</text>
        <dbReference type="Rhea" id="RHEA:23720"/>
        <dbReference type="ChEBI" id="CHEBI:15378"/>
        <dbReference type="ChEBI" id="CHEBI:17544"/>
        <dbReference type="ChEBI" id="CHEBI:30616"/>
        <dbReference type="ChEBI" id="CHEBI:43474"/>
        <dbReference type="ChEBI" id="CHEBI:57327"/>
        <dbReference type="ChEBI" id="CHEBI:57392"/>
        <dbReference type="ChEBI" id="CHEBI:456216"/>
        <dbReference type="EC" id="6.4.1.3"/>
    </reaction>
    <physiologicalReaction direction="left-to-right" evidence="13">
        <dbReference type="Rhea" id="RHEA:23721"/>
    </physiologicalReaction>
</comment>
<evidence type="ECO:0000256" key="7">
    <source>
        <dbReference type="ARBA" id="ARBA00022840"/>
    </source>
</evidence>
<sequence length="671" mass="72987">MFKRILIANRGEIACRIIRSARRMGVETVAVYSEADRDALHVKMADEALLIGSPPASESYLVIEKIVEACRKSGAEAVHPGYGFLSEREGFPRALADAGIVFIGPHPQAIAAMGDKIESKMVAASAGVSTVPGFLGVIEDDRHAVKIAGEIGYPVMIKASAGGGGKGMRIAHSSAEVAEGFNLAKAEAKASFGDDRVFIEKFIVEPRHIEIQVLGDKHGNVIHLGERECSIQRRNQKVIEEAPSPLLDEITRRRMGEQAVALAKAVNYDSAGTVEFVVGQDKSFYFLEMNTRLQVEHPVTELVTGIDLVEQMIRIAAGEKLSVAQKDVTLTGWAVETRVYAEDPFRNFLPSVGRLVKYRPPAEMSRDDVTVRNDTGVYEGSEISLHYDPMIAKLVTHGPSRVAAIEAQAQALDAFYIDGIRHNIPFLSALMHHARWRAGNLSTGFIAEEFPNGFTARAPEGEIARRLAAVAAAIDHVLGERKRRISGQMNGRPVTREKRRAVWLDRDEILLDVWRDGDAIAVRFVDADESAGEAHRLLSRWAPGQPVWEGTFDAHPIAMQVRPITGGFRLAYQGFEAAVSVFTQTEAAAARLMPVATVTDNGKKLLCPMPGLVVSIAVTEGQEVKAGETLAVIEAMKMQNVLRAEQDGTVKRIAAVPGATLAVDALILEFA</sequence>
<dbReference type="InterPro" id="IPR011764">
    <property type="entry name" value="Biotin_carboxylation_dom"/>
</dbReference>
<dbReference type="Pfam" id="PF00289">
    <property type="entry name" value="Biotin_carb_N"/>
    <property type="match status" value="1"/>
</dbReference>
<keyword evidence="19" id="KW-1185">Reference proteome</keyword>
<dbReference type="CDD" id="cd06850">
    <property type="entry name" value="biotinyl_domain"/>
    <property type="match status" value="1"/>
</dbReference>
<evidence type="ECO:0000256" key="1">
    <source>
        <dbReference type="ARBA" id="ARBA00001953"/>
    </source>
</evidence>
<dbReference type="InterPro" id="IPR005481">
    <property type="entry name" value="BC-like_N"/>
</dbReference>
<dbReference type="Pfam" id="PF02785">
    <property type="entry name" value="Biotin_carb_C"/>
    <property type="match status" value="1"/>
</dbReference>
<dbReference type="InterPro" id="IPR050856">
    <property type="entry name" value="Biotin_carboxylase_complex"/>
</dbReference>
<dbReference type="SMART" id="SM00878">
    <property type="entry name" value="Biotin_carb_C"/>
    <property type="match status" value="1"/>
</dbReference>
<dbReference type="SUPFAM" id="SSF51230">
    <property type="entry name" value="Single hybrid motif"/>
    <property type="match status" value="1"/>
</dbReference>
<keyword evidence="9" id="KW-0442">Lipid degradation</keyword>
<dbReference type="InterPro" id="IPR005482">
    <property type="entry name" value="Biotin_COase_C"/>
</dbReference>
<dbReference type="InterPro" id="IPR001882">
    <property type="entry name" value="Biotin_BS"/>
</dbReference>
<dbReference type="EC" id="6.4.1.3" evidence="3"/>
<dbReference type="PANTHER" id="PTHR18866">
    <property type="entry name" value="CARBOXYLASE:PYRUVATE/ACETYL-COA/PROPIONYL-COA CARBOXYLASE"/>
    <property type="match status" value="1"/>
</dbReference>
<dbReference type="PROSITE" id="PS50975">
    <property type="entry name" value="ATP_GRASP"/>
    <property type="match status" value="1"/>
</dbReference>
<dbReference type="GO" id="GO:0016042">
    <property type="term" value="P:lipid catabolic process"/>
    <property type="evidence" value="ECO:0007669"/>
    <property type="project" value="UniProtKB-KW"/>
</dbReference>
<dbReference type="HOGENOM" id="CLU_000395_3_1_5"/>
<dbReference type="InterPro" id="IPR016185">
    <property type="entry name" value="PreATP-grasp_dom_sf"/>
</dbReference>
<dbReference type="STRING" id="323098.Nwi_1736"/>
<gene>
    <name evidence="18" type="ordered locus">Nwi_1736</name>
</gene>
<dbReference type="Pfam" id="PF18140">
    <property type="entry name" value="PCC_BT"/>
    <property type="match status" value="1"/>
</dbReference>
<dbReference type="FunFam" id="2.40.50.100:FF:000003">
    <property type="entry name" value="Acetyl-CoA carboxylase biotin carboxyl carrier protein"/>
    <property type="match status" value="1"/>
</dbReference>
<dbReference type="FunFam" id="3.30.1490.20:FF:000018">
    <property type="entry name" value="Biotin carboxylase"/>
    <property type="match status" value="1"/>
</dbReference>
<dbReference type="InterPro" id="IPR011053">
    <property type="entry name" value="Single_hybrid_motif"/>
</dbReference>
<comment type="cofactor">
    <cofactor evidence="1">
        <name>biotin</name>
        <dbReference type="ChEBI" id="CHEBI:57586"/>
    </cofactor>
</comment>
<dbReference type="GO" id="GO:0004658">
    <property type="term" value="F:propionyl-CoA carboxylase activity"/>
    <property type="evidence" value="ECO:0007669"/>
    <property type="project" value="UniProtKB-EC"/>
</dbReference>
<proteinExistence type="predicted"/>
<keyword evidence="11" id="KW-0464">Manganese</keyword>
<dbReference type="NCBIfam" id="NF006367">
    <property type="entry name" value="PRK08591.1"/>
    <property type="match status" value="1"/>
</dbReference>
<reference evidence="18 19" key="1">
    <citation type="journal article" date="2006" name="Appl. Environ. Microbiol.">
        <title>Genome sequence of the chemolithoautotrophic nitrite-oxidizing bacterium Nitrobacter winogradskyi Nb-255.</title>
        <authorList>
            <person name="Starkenburg S.R."/>
            <person name="Chain P.S."/>
            <person name="Sayavedra-Soto L.A."/>
            <person name="Hauser L."/>
            <person name="Land M.L."/>
            <person name="Larimer F.W."/>
            <person name="Malfatti S.A."/>
            <person name="Klotz M.G."/>
            <person name="Bottomley P.J."/>
            <person name="Arp D.J."/>
            <person name="Hickey W.J."/>
        </authorList>
    </citation>
    <scope>NUCLEOTIDE SEQUENCE [LARGE SCALE GENOMIC DNA]</scope>
    <source>
        <strain evidence="19">ATCC 25391 / DSM 10237 / CIP 104748 / NCIMB 11846 / Nb-255</strain>
    </source>
</reference>
<dbReference type="Pfam" id="PF00364">
    <property type="entry name" value="Biotin_lipoyl"/>
    <property type="match status" value="1"/>
</dbReference>
<dbReference type="SUPFAM" id="SSF52440">
    <property type="entry name" value="PreATP-grasp domain"/>
    <property type="match status" value="1"/>
</dbReference>
<dbReference type="Gene3D" id="3.30.470.20">
    <property type="entry name" value="ATP-grasp fold, B domain"/>
    <property type="match status" value="1"/>
</dbReference>
<evidence type="ECO:0000256" key="4">
    <source>
        <dbReference type="ARBA" id="ARBA00022598"/>
    </source>
</evidence>
<dbReference type="OrthoDB" id="9763189at2"/>
<dbReference type="Gene3D" id="2.40.50.100">
    <property type="match status" value="1"/>
</dbReference>
<keyword evidence="5" id="KW-0479">Metal-binding</keyword>
<dbReference type="FunFam" id="3.30.470.20:FF:000028">
    <property type="entry name" value="Methylcrotonoyl-CoA carboxylase subunit alpha, mitochondrial"/>
    <property type="match status" value="1"/>
</dbReference>
<dbReference type="eggNOG" id="COG4770">
    <property type="taxonomic scope" value="Bacteria"/>
</dbReference>
<dbReference type="UniPathway" id="UPA00945">
    <property type="reaction ID" value="UER00908"/>
</dbReference>
<dbReference type="FunFam" id="3.40.50.20:FF:000010">
    <property type="entry name" value="Propionyl-CoA carboxylase subunit alpha"/>
    <property type="match status" value="1"/>
</dbReference>
<dbReference type="PROSITE" id="PS50979">
    <property type="entry name" value="BC"/>
    <property type="match status" value="1"/>
</dbReference>
<dbReference type="KEGG" id="nwi:Nwi_1736"/>
<keyword evidence="10" id="KW-0443">Lipid metabolism</keyword>
<evidence type="ECO:0000256" key="9">
    <source>
        <dbReference type="ARBA" id="ARBA00022963"/>
    </source>
</evidence>
<accession>Q3SRU4</accession>
<comment type="pathway">
    <text evidence="2">Metabolic intermediate metabolism; propanoyl-CoA degradation; succinyl-CoA from propanoyl-CoA: step 1/3.</text>
</comment>
<dbReference type="InterPro" id="IPR000089">
    <property type="entry name" value="Biotin_lipoyl"/>
</dbReference>
<dbReference type="RefSeq" id="WP_011314993.1">
    <property type="nucleotide sequence ID" value="NC_007406.1"/>
</dbReference>
<feature type="domain" description="Biotin carboxylation" evidence="17">
    <location>
        <begin position="1"/>
        <end position="451"/>
    </location>
</feature>
<name>Q3SRU4_NITWN</name>
<protein>
    <recommendedName>
        <fullName evidence="3">propionyl-CoA carboxylase</fullName>
        <ecNumber evidence="3">6.4.1.3</ecNumber>
    </recommendedName>
</protein>
<dbReference type="Pfam" id="PF02786">
    <property type="entry name" value="CPSase_L_D2"/>
    <property type="match status" value="1"/>
</dbReference>
<feature type="domain" description="ATP-grasp" evidence="16">
    <location>
        <begin position="120"/>
        <end position="317"/>
    </location>
</feature>
<evidence type="ECO:0000259" key="16">
    <source>
        <dbReference type="PROSITE" id="PS50975"/>
    </source>
</evidence>
<evidence type="ECO:0000256" key="10">
    <source>
        <dbReference type="ARBA" id="ARBA00023098"/>
    </source>
</evidence>
<dbReference type="AlphaFoldDB" id="Q3SRU4"/>
<evidence type="ECO:0000259" key="15">
    <source>
        <dbReference type="PROSITE" id="PS50968"/>
    </source>
</evidence>
<dbReference type="EMBL" id="CP000115">
    <property type="protein sequence ID" value="ABA04997.1"/>
    <property type="molecule type" value="Genomic_DNA"/>
</dbReference>
<keyword evidence="7 14" id="KW-0067">ATP-binding</keyword>
<dbReference type="PANTHER" id="PTHR18866:SF33">
    <property type="entry name" value="METHYLCROTONOYL-COA CARBOXYLASE SUBUNIT ALPHA, MITOCHONDRIAL-RELATED"/>
    <property type="match status" value="1"/>
</dbReference>
<keyword evidence="12" id="KW-0092">Biotin</keyword>
<dbReference type="InterPro" id="IPR005479">
    <property type="entry name" value="CPAse_ATP-bd"/>
</dbReference>
<evidence type="ECO:0000256" key="14">
    <source>
        <dbReference type="PROSITE-ProRule" id="PRU00409"/>
    </source>
</evidence>
<dbReference type="Gene3D" id="3.30.700.30">
    <property type="match status" value="1"/>
</dbReference>
<evidence type="ECO:0000259" key="17">
    <source>
        <dbReference type="PROSITE" id="PS50979"/>
    </source>
</evidence>
<evidence type="ECO:0000256" key="11">
    <source>
        <dbReference type="ARBA" id="ARBA00023211"/>
    </source>
</evidence>